<proteinExistence type="predicted"/>
<dbReference type="GO" id="GO:0003700">
    <property type="term" value="F:DNA-binding transcription factor activity"/>
    <property type="evidence" value="ECO:0007669"/>
    <property type="project" value="InterPro"/>
</dbReference>
<evidence type="ECO:0000259" key="6">
    <source>
        <dbReference type="PROSITE" id="PS50888"/>
    </source>
</evidence>
<evidence type="ECO:0000256" key="4">
    <source>
        <dbReference type="ARBA" id="ARBA00023163"/>
    </source>
</evidence>
<keyword evidence="5" id="KW-0539">Nucleus</keyword>
<comment type="subcellular location">
    <subcellularLocation>
        <location evidence="1">Nucleus</location>
    </subcellularLocation>
</comment>
<dbReference type="InterPro" id="IPR036638">
    <property type="entry name" value="HLH_DNA-bd_sf"/>
</dbReference>
<reference evidence="7 8" key="1">
    <citation type="journal article" date="2020" name="Mol. Biol. Evol.">
        <title>Distinct Expression and Methylation Patterns for Genes with Different Fates following a Single Whole-Genome Duplication in Flowering Plants.</title>
        <authorList>
            <person name="Shi T."/>
            <person name="Rahmani R.S."/>
            <person name="Gugger P.F."/>
            <person name="Wang M."/>
            <person name="Li H."/>
            <person name="Zhang Y."/>
            <person name="Li Z."/>
            <person name="Wang Q."/>
            <person name="Van de Peer Y."/>
            <person name="Marchal K."/>
            <person name="Chen J."/>
        </authorList>
    </citation>
    <scope>NUCLEOTIDE SEQUENCE [LARGE SCALE GENOMIC DNA]</scope>
    <source>
        <tissue evidence="7">Leaf</tissue>
    </source>
</reference>
<feature type="domain" description="BHLH" evidence="6">
    <location>
        <begin position="259"/>
        <end position="308"/>
    </location>
</feature>
<dbReference type="Pfam" id="PF00010">
    <property type="entry name" value="HLH"/>
    <property type="match status" value="1"/>
</dbReference>
<name>A0A822YU77_NELNU</name>
<comment type="caution">
    <text evidence="7">The sequence shown here is derived from an EMBL/GenBank/DDBJ whole genome shotgun (WGS) entry which is preliminary data.</text>
</comment>
<protein>
    <recommendedName>
        <fullName evidence="6">BHLH domain-containing protein</fullName>
    </recommendedName>
</protein>
<dbReference type="PANTHER" id="PTHR45914">
    <property type="entry name" value="TRANSCRIPTION FACTOR HEC3-RELATED"/>
    <property type="match status" value="1"/>
</dbReference>
<dbReference type="EMBL" id="DUZY01000004">
    <property type="protein sequence ID" value="DAD35663.1"/>
    <property type="molecule type" value="Genomic_DNA"/>
</dbReference>
<evidence type="ECO:0000256" key="1">
    <source>
        <dbReference type="ARBA" id="ARBA00004123"/>
    </source>
</evidence>
<evidence type="ECO:0000313" key="8">
    <source>
        <dbReference type="Proteomes" id="UP000607653"/>
    </source>
</evidence>
<evidence type="ECO:0000256" key="5">
    <source>
        <dbReference type="ARBA" id="ARBA00023242"/>
    </source>
</evidence>
<dbReference type="PROSITE" id="PS50888">
    <property type="entry name" value="BHLH"/>
    <property type="match status" value="1"/>
</dbReference>
<dbReference type="SMART" id="SM00353">
    <property type="entry name" value="HLH"/>
    <property type="match status" value="1"/>
</dbReference>
<dbReference type="CDD" id="cd11454">
    <property type="entry name" value="bHLH_AtIND_like"/>
    <property type="match status" value="1"/>
</dbReference>
<dbReference type="Proteomes" id="UP000607653">
    <property type="component" value="Unassembled WGS sequence"/>
</dbReference>
<keyword evidence="8" id="KW-1185">Reference proteome</keyword>
<dbReference type="GO" id="GO:0046983">
    <property type="term" value="F:protein dimerization activity"/>
    <property type="evidence" value="ECO:0007669"/>
    <property type="project" value="InterPro"/>
</dbReference>
<accession>A0A822YU77</accession>
<evidence type="ECO:0000313" key="7">
    <source>
        <dbReference type="EMBL" id="DAD35663.1"/>
    </source>
</evidence>
<keyword evidence="3" id="KW-0238">DNA-binding</keyword>
<keyword evidence="4" id="KW-0804">Transcription</keyword>
<dbReference type="GO" id="GO:0048766">
    <property type="term" value="P:root hair initiation"/>
    <property type="evidence" value="ECO:0007669"/>
    <property type="project" value="UniProtKB-ARBA"/>
</dbReference>
<dbReference type="SUPFAM" id="SSF47459">
    <property type="entry name" value="HLH, helix-loop-helix DNA-binding domain"/>
    <property type="match status" value="1"/>
</dbReference>
<dbReference type="InterPro" id="IPR011598">
    <property type="entry name" value="bHLH_dom"/>
</dbReference>
<dbReference type="InterPro" id="IPR045843">
    <property type="entry name" value="IND-like"/>
</dbReference>
<keyword evidence="2" id="KW-0805">Transcription regulation</keyword>
<gene>
    <name evidence="7" type="ORF">HUJ06_006303</name>
</gene>
<dbReference type="AlphaFoldDB" id="A0A822YU77"/>
<dbReference type="GO" id="GO:0005634">
    <property type="term" value="C:nucleus"/>
    <property type="evidence" value="ECO:0007669"/>
    <property type="project" value="UniProtKB-SubCell"/>
</dbReference>
<evidence type="ECO:0000256" key="2">
    <source>
        <dbReference type="ARBA" id="ARBA00023015"/>
    </source>
</evidence>
<dbReference type="PANTHER" id="PTHR45914:SF59">
    <property type="entry name" value="TRANSCRIPTION FACTOR BHLH83-LIKE"/>
    <property type="match status" value="1"/>
</dbReference>
<organism evidence="7 8">
    <name type="scientific">Nelumbo nucifera</name>
    <name type="common">Sacred lotus</name>
    <dbReference type="NCBI Taxonomy" id="4432"/>
    <lineage>
        <taxon>Eukaryota</taxon>
        <taxon>Viridiplantae</taxon>
        <taxon>Streptophyta</taxon>
        <taxon>Embryophyta</taxon>
        <taxon>Tracheophyta</taxon>
        <taxon>Spermatophyta</taxon>
        <taxon>Magnoliopsida</taxon>
        <taxon>Proteales</taxon>
        <taxon>Nelumbonaceae</taxon>
        <taxon>Nelumbo</taxon>
    </lineage>
</organism>
<sequence>MAFAGEREGQDSHIAFLQACSLYGNLCGGSSVQVSDPSQLGFFGYNNYCDNTVLEEGEGSDNSSGSTKNASSLSHLPSLLDPAATNANCTGFVFGTANSPPEDAQSVINFRTSYDNLECHEESLLSFEQGELVVSGNSNRMVDHEDDYSIWVDDVAHNIQWNQPTCLKVTNETRLSEDLNCFETASGYDLMSSDNQHRERPFGWLFPAPVATTGSIQESCSGPDEACLLKRPYTGGEMQAAAKKQCFDSDLKPKFKSSASKDPQSIAAKNRRERISERLKILQDLVPNGTKVDLVTMLEKAISYVKFLQLQVKVLATDEFWPEQGGKAPEVGQVKEAIDAILSSHKDQKSSSK</sequence>
<dbReference type="Gene3D" id="4.10.280.10">
    <property type="entry name" value="Helix-loop-helix DNA-binding domain"/>
    <property type="match status" value="1"/>
</dbReference>
<dbReference type="GO" id="GO:0003677">
    <property type="term" value="F:DNA binding"/>
    <property type="evidence" value="ECO:0007669"/>
    <property type="project" value="UniProtKB-KW"/>
</dbReference>
<evidence type="ECO:0000256" key="3">
    <source>
        <dbReference type="ARBA" id="ARBA00023125"/>
    </source>
</evidence>
<dbReference type="FunFam" id="4.10.280.10:FF:000046">
    <property type="entry name" value="Transcription factor bHLH83"/>
    <property type="match status" value="1"/>
</dbReference>